<proteinExistence type="predicted"/>
<comment type="caution">
    <text evidence="1">The sequence shown here is derived from an EMBL/GenBank/DDBJ whole genome shotgun (WGS) entry which is preliminary data.</text>
</comment>
<reference evidence="1" key="1">
    <citation type="journal article" date="2015" name="Nature">
        <title>Complex archaea that bridge the gap between prokaryotes and eukaryotes.</title>
        <authorList>
            <person name="Spang A."/>
            <person name="Saw J.H."/>
            <person name="Jorgensen S.L."/>
            <person name="Zaremba-Niedzwiedzka K."/>
            <person name="Martijn J."/>
            <person name="Lind A.E."/>
            <person name="van Eijk R."/>
            <person name="Schleper C."/>
            <person name="Guy L."/>
            <person name="Ettema T.J."/>
        </authorList>
    </citation>
    <scope>NUCLEOTIDE SEQUENCE</scope>
</reference>
<dbReference type="EMBL" id="LAZR01017448">
    <property type="protein sequence ID" value="KKM00380.1"/>
    <property type="molecule type" value="Genomic_DNA"/>
</dbReference>
<protein>
    <submittedName>
        <fullName evidence="1">Uncharacterized protein</fullName>
    </submittedName>
</protein>
<name>A0A0F9GNE2_9ZZZZ</name>
<accession>A0A0F9GNE2</accession>
<gene>
    <name evidence="1" type="ORF">LCGC14_1804950</name>
</gene>
<sequence length="25" mass="2826">AFPEPANAEQTVFAIFFVDRAVKEE</sequence>
<dbReference type="AlphaFoldDB" id="A0A0F9GNE2"/>
<feature type="non-terminal residue" evidence="1">
    <location>
        <position position="1"/>
    </location>
</feature>
<organism evidence="1">
    <name type="scientific">marine sediment metagenome</name>
    <dbReference type="NCBI Taxonomy" id="412755"/>
    <lineage>
        <taxon>unclassified sequences</taxon>
        <taxon>metagenomes</taxon>
        <taxon>ecological metagenomes</taxon>
    </lineage>
</organism>
<evidence type="ECO:0000313" key="1">
    <source>
        <dbReference type="EMBL" id="KKM00380.1"/>
    </source>
</evidence>